<name>A0AAI8YQ69_9PEZI</name>
<evidence type="ECO:0000313" key="1">
    <source>
        <dbReference type="EMBL" id="CAJ2513249.1"/>
    </source>
</evidence>
<dbReference type="EMBL" id="CAUWAG010000020">
    <property type="protein sequence ID" value="CAJ2513249.1"/>
    <property type="molecule type" value="Genomic_DNA"/>
</dbReference>
<sequence>MSSNQNNDTPLGLSAHIDDVNALHTKMYEATEPNRKWLRKEVDDSKKMAENIKEGLDEQKEAIDKLKEMDDFKKSSLLVKDLRHEQHGRTGTERLGERRKWVEARIRLMRWSEGGGIFWGV</sequence>
<organism evidence="1 2">
    <name type="scientific">Anthostomella pinea</name>
    <dbReference type="NCBI Taxonomy" id="933095"/>
    <lineage>
        <taxon>Eukaryota</taxon>
        <taxon>Fungi</taxon>
        <taxon>Dikarya</taxon>
        <taxon>Ascomycota</taxon>
        <taxon>Pezizomycotina</taxon>
        <taxon>Sordariomycetes</taxon>
        <taxon>Xylariomycetidae</taxon>
        <taxon>Xylariales</taxon>
        <taxon>Xylariaceae</taxon>
        <taxon>Anthostomella</taxon>
    </lineage>
</organism>
<reference evidence="1" key="1">
    <citation type="submission" date="2023-10" db="EMBL/GenBank/DDBJ databases">
        <authorList>
            <person name="Hackl T."/>
        </authorList>
    </citation>
    <scope>NUCLEOTIDE SEQUENCE</scope>
</reference>
<proteinExistence type="predicted"/>
<gene>
    <name evidence="1" type="ORF">KHLLAP_LOCUS13717</name>
</gene>
<dbReference type="Proteomes" id="UP001295740">
    <property type="component" value="Unassembled WGS sequence"/>
</dbReference>
<comment type="caution">
    <text evidence="1">The sequence shown here is derived from an EMBL/GenBank/DDBJ whole genome shotgun (WGS) entry which is preliminary data.</text>
</comment>
<protein>
    <submittedName>
        <fullName evidence="1">Uu.00g013680.m01.CDS01</fullName>
    </submittedName>
</protein>
<dbReference type="AlphaFoldDB" id="A0AAI8YQ69"/>
<evidence type="ECO:0000313" key="2">
    <source>
        <dbReference type="Proteomes" id="UP001295740"/>
    </source>
</evidence>
<accession>A0AAI8YQ69</accession>
<keyword evidence="2" id="KW-1185">Reference proteome</keyword>